<dbReference type="EMBL" id="AAGK01000004">
    <property type="protein sequence ID" value="EAN31369.1"/>
    <property type="molecule type" value="Genomic_DNA"/>
</dbReference>
<evidence type="ECO:0000256" key="1">
    <source>
        <dbReference type="SAM" id="MobiDB-lite"/>
    </source>
</evidence>
<feature type="chain" id="PRO_5004241480" description="Theileria-specific sub-telomeric protein, SVSP family" evidence="2">
    <location>
        <begin position="22"/>
        <end position="397"/>
    </location>
</feature>
<dbReference type="OMA" id="YDDEIIW"/>
<accession>Q4N3G6</accession>
<keyword evidence="4" id="KW-1185">Reference proteome</keyword>
<dbReference type="InParanoid" id="Q4N3G6"/>
<dbReference type="RefSeq" id="XP_763652.1">
    <property type="nucleotide sequence ID" value="XM_758559.1"/>
</dbReference>
<dbReference type="InterPro" id="IPR007480">
    <property type="entry name" value="DUF529"/>
</dbReference>
<dbReference type="VEuPathDB" id="PiroplasmaDB:TpMuguga_04g00017"/>
<reference evidence="3 4" key="1">
    <citation type="journal article" date="2005" name="Science">
        <title>Genome sequence of Theileria parva, a bovine pathogen that transforms lymphocytes.</title>
        <authorList>
            <person name="Gardner M.J."/>
            <person name="Bishop R."/>
            <person name="Shah T."/>
            <person name="de Villiers E.P."/>
            <person name="Carlton J.M."/>
            <person name="Hall N."/>
            <person name="Ren Q."/>
            <person name="Paulsen I.T."/>
            <person name="Pain A."/>
            <person name="Berriman M."/>
            <person name="Wilson R.J.M."/>
            <person name="Sato S."/>
            <person name="Ralph S.A."/>
            <person name="Mann D.J."/>
            <person name="Xiong Z."/>
            <person name="Shallom S.J."/>
            <person name="Weidman J."/>
            <person name="Jiang L."/>
            <person name="Lynn J."/>
            <person name="Weaver B."/>
            <person name="Shoaibi A."/>
            <person name="Domingo A.R."/>
            <person name="Wasawo D."/>
            <person name="Crabtree J."/>
            <person name="Wortman J.R."/>
            <person name="Haas B."/>
            <person name="Angiuoli S.V."/>
            <person name="Creasy T.H."/>
            <person name="Lu C."/>
            <person name="Suh B."/>
            <person name="Silva J.C."/>
            <person name="Utterback T.R."/>
            <person name="Feldblyum T.V."/>
            <person name="Pertea M."/>
            <person name="Allen J."/>
            <person name="Nierman W.C."/>
            <person name="Taracha E.L.N."/>
            <person name="Salzberg S.L."/>
            <person name="White O.R."/>
            <person name="Fitzhugh H.A."/>
            <person name="Morzaria S."/>
            <person name="Venter J.C."/>
            <person name="Fraser C.M."/>
            <person name="Nene V."/>
        </authorList>
    </citation>
    <scope>NUCLEOTIDE SEQUENCE [LARGE SCALE GENOMIC DNA]</scope>
    <source>
        <strain evidence="3 4">Muguga</strain>
    </source>
</reference>
<evidence type="ECO:0000313" key="3">
    <source>
        <dbReference type="EMBL" id="EAN31369.1"/>
    </source>
</evidence>
<evidence type="ECO:0000256" key="2">
    <source>
        <dbReference type="SAM" id="SignalP"/>
    </source>
</evidence>
<protein>
    <recommendedName>
        <fullName evidence="5">Theileria-specific sub-telomeric protein, SVSP family</fullName>
    </recommendedName>
</protein>
<feature type="region of interest" description="Disordered" evidence="1">
    <location>
        <begin position="85"/>
        <end position="111"/>
    </location>
</feature>
<sequence length="397" mass="46217">MRIYGKYNCILIILLVQFAHCADKPTNLQLGGTGGDESDEDDNYNVVVKELEDLIEEDEANNIDEDGFDTVVTQLEDLVTDDIDQQPNKLHKPDLPPYLTPGTSSISTHKGHYQPSYKAEAATEPIYSDYDPVYQLPKPHTQEYLPYQPPEKLEPKPYNLYGPQKIEYYKPEQHDLQPPLISIPPITHSKIGMGIPIIPELPYTKIYKLDDNDKILPVTQKDIDIVLSNSSLVMLKLMCRCKKILHYNLNVWENKSETRHPLRLVYKKASQIYNIIFRDKILSMVSYNLRWRMKVFYIPNNLSFYIKIVTGKLVKVSDNKYFVELLGPNVFKFRIDDNVPVDTVKYDDEIIWEREPSRPYVRVITQLAGERIVRFYFPGKVFECTYDEGEWNRKVIG</sequence>
<name>Q4N3G6_THEPA</name>
<evidence type="ECO:0008006" key="5">
    <source>
        <dbReference type="Google" id="ProtNLM"/>
    </source>
</evidence>
<keyword evidence="2" id="KW-0732">Signal</keyword>
<feature type="signal peptide" evidence="2">
    <location>
        <begin position="1"/>
        <end position="21"/>
    </location>
</feature>
<dbReference type="AlphaFoldDB" id="Q4N3G6"/>
<gene>
    <name evidence="3" type="ordered locus">TP04_0017</name>
</gene>
<dbReference type="eggNOG" id="ENOG502QWYF">
    <property type="taxonomic scope" value="Eukaryota"/>
</dbReference>
<dbReference type="Pfam" id="PF04385">
    <property type="entry name" value="FAINT"/>
    <property type="match status" value="1"/>
</dbReference>
<dbReference type="Proteomes" id="UP000001949">
    <property type="component" value="Unassembled WGS sequence"/>
</dbReference>
<evidence type="ECO:0000313" key="4">
    <source>
        <dbReference type="Proteomes" id="UP000001949"/>
    </source>
</evidence>
<comment type="caution">
    <text evidence="3">The sequence shown here is derived from an EMBL/GenBank/DDBJ whole genome shotgun (WGS) entry which is preliminary data.</text>
</comment>
<dbReference type="KEGG" id="tpv:TP04_0017"/>
<dbReference type="GeneID" id="3501313"/>
<organism evidence="3 4">
    <name type="scientific">Theileria parva</name>
    <name type="common">East coast fever infection agent</name>
    <dbReference type="NCBI Taxonomy" id="5875"/>
    <lineage>
        <taxon>Eukaryota</taxon>
        <taxon>Sar</taxon>
        <taxon>Alveolata</taxon>
        <taxon>Apicomplexa</taxon>
        <taxon>Aconoidasida</taxon>
        <taxon>Piroplasmida</taxon>
        <taxon>Theileriidae</taxon>
        <taxon>Theileria</taxon>
    </lineage>
</organism>
<proteinExistence type="predicted"/>